<proteinExistence type="predicted"/>
<dbReference type="Proteomes" id="UP001592528">
    <property type="component" value="Unassembled WGS sequence"/>
</dbReference>
<dbReference type="RefSeq" id="WP_030266971.1">
    <property type="nucleotide sequence ID" value="NZ_JBHEZZ010000018.1"/>
</dbReference>
<dbReference type="PANTHER" id="PTHR32308">
    <property type="entry name" value="LYASE BETA SUBUNIT, PUTATIVE (AFU_ORTHOLOGUE AFUA_4G13030)-RELATED"/>
    <property type="match status" value="1"/>
</dbReference>
<reference evidence="4 5" key="1">
    <citation type="submission" date="2024-09" db="EMBL/GenBank/DDBJ databases">
        <authorList>
            <person name="Lee S.D."/>
        </authorList>
    </citation>
    <scope>NUCLEOTIDE SEQUENCE [LARGE SCALE GENOMIC DNA]</scope>
    <source>
        <strain evidence="4 5">N1-5</strain>
    </source>
</reference>
<evidence type="ECO:0000313" key="5">
    <source>
        <dbReference type="Proteomes" id="UP001592528"/>
    </source>
</evidence>
<dbReference type="Pfam" id="PF22484">
    <property type="entry name" value="DUF6986"/>
    <property type="match status" value="1"/>
</dbReference>
<evidence type="ECO:0000313" key="4">
    <source>
        <dbReference type="EMBL" id="MFC1405152.1"/>
    </source>
</evidence>
<keyword evidence="3" id="KW-0460">Magnesium</keyword>
<dbReference type="InterPro" id="IPR054255">
    <property type="entry name" value="DUF6986"/>
</dbReference>
<evidence type="ECO:0000256" key="3">
    <source>
        <dbReference type="ARBA" id="ARBA00022842"/>
    </source>
</evidence>
<dbReference type="InterPro" id="IPR015813">
    <property type="entry name" value="Pyrv/PenolPyrv_kinase-like_dom"/>
</dbReference>
<dbReference type="SUPFAM" id="SSF51621">
    <property type="entry name" value="Phosphoenolpyruvate/pyruvate domain"/>
    <property type="match status" value="1"/>
</dbReference>
<dbReference type="Gene3D" id="3.20.20.60">
    <property type="entry name" value="Phosphoenolpyruvate-binding domains"/>
    <property type="match status" value="1"/>
</dbReference>
<gene>
    <name evidence="4" type="ORF">ACEZDJ_28110</name>
</gene>
<dbReference type="PANTHER" id="PTHR32308:SF10">
    <property type="entry name" value="CITRATE LYASE SUBUNIT BETA"/>
    <property type="match status" value="1"/>
</dbReference>
<dbReference type="GO" id="GO:0016829">
    <property type="term" value="F:lyase activity"/>
    <property type="evidence" value="ECO:0007669"/>
    <property type="project" value="UniProtKB-KW"/>
</dbReference>
<comment type="cofactor">
    <cofactor evidence="1">
        <name>Mg(2+)</name>
        <dbReference type="ChEBI" id="CHEBI:18420"/>
    </cofactor>
</comment>
<dbReference type="EMBL" id="JBHEZZ010000018">
    <property type="protein sequence ID" value="MFC1405152.1"/>
    <property type="molecule type" value="Genomic_DNA"/>
</dbReference>
<evidence type="ECO:0000256" key="1">
    <source>
        <dbReference type="ARBA" id="ARBA00001946"/>
    </source>
</evidence>
<keyword evidence="5" id="KW-1185">Reference proteome</keyword>
<keyword evidence="2" id="KW-0479">Metal-binding</keyword>
<accession>A0ABV6UUL0</accession>
<name>A0ABV6UUL0_9ACTN</name>
<keyword evidence="4" id="KW-0456">Lyase</keyword>
<dbReference type="InterPro" id="IPR040442">
    <property type="entry name" value="Pyrv_kinase-like_dom_sf"/>
</dbReference>
<comment type="caution">
    <text evidence="4">The sequence shown here is derived from an EMBL/GenBank/DDBJ whole genome shotgun (WGS) entry which is preliminary data.</text>
</comment>
<protein>
    <submittedName>
        <fullName evidence="4">Aldolase/citrate lyase family protein</fullName>
    </submittedName>
</protein>
<sequence>MARHDDPANGAGYGTTLSDAVREEVDGALAEVDAELSRRYPGEPSTRQPVHTVYVPADALAGTGVGELVDDWGRQALALLDRYAPDAATLAGIVGRPADQLAQEVYDRVRAKLEREPVEDLRIDFEDGYGPRPDAEEDAAAVRAARAVAASVADGTAPPYVGIRMKCMEAAVRSRGIRTLDLFLTELLAAGGGRLPEGLLLTLPKVTYTQQVDAMVRLVEDFERAAGLPAGRIGFEIQIETTQSILGADGRATVARMIDAAQGRATGLHYGTFDYSASCGVGAAYQSMEHPVADHAKAVMQVAAAGTGVRLSDGSTNVIPTGDAAQVRDAWQLHHRLVRRSLERAYYQGWDMHPGHLPTRYAAVYSFYREGLDQAAARLSAYVSRQGGDVMDEPATAKALSSYLLRGLDCGAVDTAEAEKATGLDRQQLNALAGR</sequence>
<organism evidence="4 5">
    <name type="scientific">Streptacidiphilus cavernicola</name>
    <dbReference type="NCBI Taxonomy" id="3342716"/>
    <lineage>
        <taxon>Bacteria</taxon>
        <taxon>Bacillati</taxon>
        <taxon>Actinomycetota</taxon>
        <taxon>Actinomycetes</taxon>
        <taxon>Kitasatosporales</taxon>
        <taxon>Streptomycetaceae</taxon>
        <taxon>Streptacidiphilus</taxon>
    </lineage>
</organism>
<evidence type="ECO:0000256" key="2">
    <source>
        <dbReference type="ARBA" id="ARBA00022723"/>
    </source>
</evidence>